<dbReference type="Pfam" id="PF02902">
    <property type="entry name" value="Peptidase_C48"/>
    <property type="match status" value="1"/>
</dbReference>
<dbReference type="InterPro" id="IPR003653">
    <property type="entry name" value="Peptidase_C48_C"/>
</dbReference>
<dbReference type="SUPFAM" id="SSF54001">
    <property type="entry name" value="Cysteine proteinases"/>
    <property type="match status" value="1"/>
</dbReference>
<keyword evidence="7" id="KW-1185">Reference proteome</keyword>
<feature type="domain" description="Ubiquitin-like protease family profile" evidence="5">
    <location>
        <begin position="282"/>
        <end position="445"/>
    </location>
</feature>
<proteinExistence type="inferred from homology"/>
<dbReference type="Proteomes" id="UP001054821">
    <property type="component" value="Chromosome 3"/>
</dbReference>
<feature type="compositionally biased region" description="Polar residues" evidence="4">
    <location>
        <begin position="212"/>
        <end position="230"/>
    </location>
</feature>
<feature type="compositionally biased region" description="Acidic residues" evidence="4">
    <location>
        <begin position="232"/>
        <end position="245"/>
    </location>
</feature>
<gene>
    <name evidence="6" type="ORF">L3X38_018054</name>
</gene>
<evidence type="ECO:0000313" key="7">
    <source>
        <dbReference type="Proteomes" id="UP001054821"/>
    </source>
</evidence>
<accession>A0AAD4Z9Q9</accession>
<keyword evidence="3" id="KW-0378">Hydrolase</keyword>
<evidence type="ECO:0000313" key="6">
    <source>
        <dbReference type="EMBL" id="KAI5338782.1"/>
    </source>
</evidence>
<dbReference type="GO" id="GO:0006508">
    <property type="term" value="P:proteolysis"/>
    <property type="evidence" value="ECO:0007669"/>
    <property type="project" value="UniProtKB-KW"/>
</dbReference>
<dbReference type="PANTHER" id="PTHR33018:SF31">
    <property type="entry name" value="TRANSPOSASE, PTTA_EN_SPM, PLANT"/>
    <property type="match status" value="1"/>
</dbReference>
<name>A0AAD4Z9Q9_PRUDU</name>
<evidence type="ECO:0000256" key="1">
    <source>
        <dbReference type="ARBA" id="ARBA00005234"/>
    </source>
</evidence>
<reference evidence="6 7" key="1">
    <citation type="journal article" date="2022" name="G3 (Bethesda)">
        <title>Whole-genome sequence and methylome profiling of the almond [Prunus dulcis (Mill.) D.A. Webb] cultivar 'Nonpareil'.</title>
        <authorList>
            <person name="D'Amico-Willman K.M."/>
            <person name="Ouma W.Z."/>
            <person name="Meulia T."/>
            <person name="Sideli G.M."/>
            <person name="Gradziel T.M."/>
            <person name="Fresnedo-Ramirez J."/>
        </authorList>
    </citation>
    <scope>NUCLEOTIDE SEQUENCE [LARGE SCALE GENOMIC DNA]</scope>
    <source>
        <strain evidence="6">Clone GOH B32 T37-40</strain>
    </source>
</reference>
<comment type="caution">
    <text evidence="6">The sequence shown here is derived from an EMBL/GenBank/DDBJ whole genome shotgun (WGS) entry which is preliminary data.</text>
</comment>
<sequence length="490" mass="55519">MAYVVGEGGKKMVLPSASKKWKDFKSTLASQFILPFANEKEKLKEPPQLYNFIEKSQWDAFVASSLSQDFEAGNIPDPKVAEKARLIDDLKKQVSEGTLTVSRSNDVLTLALGTPEHGGRVRGVGAGVSPTQFFNFPRQNKICYKLKESVMEAVTEETKKMESRAKRSVLEAIRAKREILLKQFSQLIPNFDPNLVNNTPTTPITPIPRIPQEQSPKNPMSDKASCSNVLQLEEDNPTNDADADAAENRQDETDLSKLDMPAHLLTLCQYVETKLKPAKETITVHMPEEVFGIEHDIWLLCEDILQFASMVENGSTMIALYMGYLFDYLKMAKMVNLVGLVDPGQPPKNADGDQFYLVPYNPGGHWVLIIVTPTKEIVYYMDSLPNRSVDEDMRNIVNISIKMYNSHTGKQSSHKSPIWKNLQGTPRQPTNVGCGYYVMRFMRDIIYDASLAFEKKFDKKKELVVYTQEHIDEVKLEWAEFVNKQLHNNI</sequence>
<feature type="compositionally biased region" description="Basic and acidic residues" evidence="4">
    <location>
        <begin position="246"/>
        <end position="255"/>
    </location>
</feature>
<organism evidence="6 7">
    <name type="scientific">Prunus dulcis</name>
    <name type="common">Almond</name>
    <name type="synonym">Amygdalus dulcis</name>
    <dbReference type="NCBI Taxonomy" id="3755"/>
    <lineage>
        <taxon>Eukaryota</taxon>
        <taxon>Viridiplantae</taxon>
        <taxon>Streptophyta</taxon>
        <taxon>Embryophyta</taxon>
        <taxon>Tracheophyta</taxon>
        <taxon>Spermatophyta</taxon>
        <taxon>Magnoliopsida</taxon>
        <taxon>eudicotyledons</taxon>
        <taxon>Gunneridae</taxon>
        <taxon>Pentapetalae</taxon>
        <taxon>rosids</taxon>
        <taxon>fabids</taxon>
        <taxon>Rosales</taxon>
        <taxon>Rosaceae</taxon>
        <taxon>Amygdaloideae</taxon>
        <taxon>Amygdaleae</taxon>
        <taxon>Prunus</taxon>
    </lineage>
</organism>
<evidence type="ECO:0000256" key="3">
    <source>
        <dbReference type="ARBA" id="ARBA00022801"/>
    </source>
</evidence>
<dbReference type="AlphaFoldDB" id="A0AAD4Z9Q9"/>
<protein>
    <recommendedName>
        <fullName evidence="5">Ubiquitin-like protease family profile domain-containing protein</fullName>
    </recommendedName>
</protein>
<dbReference type="EMBL" id="JAJFAZ020000003">
    <property type="protein sequence ID" value="KAI5338782.1"/>
    <property type="molecule type" value="Genomic_DNA"/>
</dbReference>
<dbReference type="InterPro" id="IPR038765">
    <property type="entry name" value="Papain-like_cys_pep_sf"/>
</dbReference>
<dbReference type="GO" id="GO:0008234">
    <property type="term" value="F:cysteine-type peptidase activity"/>
    <property type="evidence" value="ECO:0007669"/>
    <property type="project" value="InterPro"/>
</dbReference>
<dbReference type="Gene3D" id="3.40.395.10">
    <property type="entry name" value="Adenoviral Proteinase, Chain A"/>
    <property type="match status" value="1"/>
</dbReference>
<evidence type="ECO:0000256" key="2">
    <source>
        <dbReference type="ARBA" id="ARBA00022670"/>
    </source>
</evidence>
<dbReference type="PANTHER" id="PTHR33018">
    <property type="entry name" value="OS10G0338966 PROTEIN-RELATED"/>
    <property type="match status" value="1"/>
</dbReference>
<dbReference type="PROSITE" id="PS50600">
    <property type="entry name" value="ULP_PROTEASE"/>
    <property type="match status" value="1"/>
</dbReference>
<keyword evidence="2" id="KW-0645">Protease</keyword>
<evidence type="ECO:0000256" key="4">
    <source>
        <dbReference type="SAM" id="MobiDB-lite"/>
    </source>
</evidence>
<evidence type="ECO:0000259" key="5">
    <source>
        <dbReference type="PROSITE" id="PS50600"/>
    </source>
</evidence>
<feature type="region of interest" description="Disordered" evidence="4">
    <location>
        <begin position="199"/>
        <end position="255"/>
    </location>
</feature>
<comment type="similarity">
    <text evidence="1">Belongs to the peptidase C48 family.</text>
</comment>